<dbReference type="Pfam" id="PF17784">
    <property type="entry name" value="Sulfotransfer_4"/>
    <property type="match status" value="1"/>
</dbReference>
<keyword evidence="2" id="KW-1185">Reference proteome</keyword>
<dbReference type="EMBL" id="JBHULM010000009">
    <property type="protein sequence ID" value="MFD2542022.1"/>
    <property type="molecule type" value="Genomic_DNA"/>
</dbReference>
<organism evidence="1 2">
    <name type="scientific">Lacinutrix gracilariae</name>
    <dbReference type="NCBI Taxonomy" id="1747198"/>
    <lineage>
        <taxon>Bacteria</taxon>
        <taxon>Pseudomonadati</taxon>
        <taxon>Bacteroidota</taxon>
        <taxon>Flavobacteriia</taxon>
        <taxon>Flavobacteriales</taxon>
        <taxon>Flavobacteriaceae</taxon>
        <taxon>Lacinutrix</taxon>
    </lineage>
</organism>
<name>A0ABW5K300_9FLAO</name>
<protein>
    <submittedName>
        <fullName evidence="1">Sulfotransferase</fullName>
    </submittedName>
</protein>
<dbReference type="InterPro" id="IPR027417">
    <property type="entry name" value="P-loop_NTPase"/>
</dbReference>
<accession>A0ABW5K300</accession>
<proteinExistence type="predicted"/>
<dbReference type="SUPFAM" id="SSF52540">
    <property type="entry name" value="P-loop containing nucleoside triphosphate hydrolases"/>
    <property type="match status" value="1"/>
</dbReference>
<evidence type="ECO:0000313" key="1">
    <source>
        <dbReference type="EMBL" id="MFD2542022.1"/>
    </source>
</evidence>
<dbReference type="PANTHER" id="PTHR36978">
    <property type="entry name" value="P-LOOP CONTAINING NUCLEOTIDE TRIPHOSPHATE HYDROLASE"/>
    <property type="match status" value="1"/>
</dbReference>
<evidence type="ECO:0000313" key="2">
    <source>
        <dbReference type="Proteomes" id="UP001597467"/>
    </source>
</evidence>
<sequence>MCFLRRNKQKIFCIGQNKTGTTSLETFFKDHGYNVGNQRKAELLIDAYINRNWKPILNYCKTAQVFQDIPFSNDYLYVLLDHYFPNAKFVLTERSTSEEWYNSITKFHSKLFGKKGRIPTKEDLQNGTYIYKGFIWKTFYEKYGETVGDIYNKEKLIGIYESRNKGVKDYFKNKNNLLILNVSEADSVTKLADFIGVIPKYTTFPWENKTNGIK</sequence>
<dbReference type="Gene3D" id="3.40.50.300">
    <property type="entry name" value="P-loop containing nucleotide triphosphate hydrolases"/>
    <property type="match status" value="1"/>
</dbReference>
<dbReference type="PANTHER" id="PTHR36978:SF4">
    <property type="entry name" value="P-LOOP CONTAINING NUCLEOSIDE TRIPHOSPHATE HYDROLASE PROTEIN"/>
    <property type="match status" value="1"/>
</dbReference>
<reference evidence="2" key="1">
    <citation type="journal article" date="2019" name="Int. J. Syst. Evol. Microbiol.">
        <title>The Global Catalogue of Microorganisms (GCM) 10K type strain sequencing project: providing services to taxonomists for standard genome sequencing and annotation.</title>
        <authorList>
            <consortium name="The Broad Institute Genomics Platform"/>
            <consortium name="The Broad Institute Genome Sequencing Center for Infectious Disease"/>
            <person name="Wu L."/>
            <person name="Ma J."/>
        </authorList>
    </citation>
    <scope>NUCLEOTIDE SEQUENCE [LARGE SCALE GENOMIC DNA]</scope>
    <source>
        <strain evidence="2">KCTC 42808</strain>
    </source>
</reference>
<dbReference type="RefSeq" id="WP_379902359.1">
    <property type="nucleotide sequence ID" value="NZ_JBHULM010000009.1"/>
</dbReference>
<comment type="caution">
    <text evidence="1">The sequence shown here is derived from an EMBL/GenBank/DDBJ whole genome shotgun (WGS) entry which is preliminary data.</text>
</comment>
<dbReference type="InterPro" id="IPR040632">
    <property type="entry name" value="Sulfotransfer_4"/>
</dbReference>
<dbReference type="Proteomes" id="UP001597467">
    <property type="component" value="Unassembled WGS sequence"/>
</dbReference>
<gene>
    <name evidence="1" type="ORF">ACFSSB_06780</name>
</gene>